<keyword evidence="2" id="KW-1185">Reference proteome</keyword>
<comment type="caution">
    <text evidence="1">The sequence shown here is derived from an EMBL/GenBank/DDBJ whole genome shotgun (WGS) entry which is preliminary data.</text>
</comment>
<organism evidence="1 2">
    <name type="scientific">Reyranella soli</name>
    <dbReference type="NCBI Taxonomy" id="1230389"/>
    <lineage>
        <taxon>Bacteria</taxon>
        <taxon>Pseudomonadati</taxon>
        <taxon>Pseudomonadota</taxon>
        <taxon>Alphaproteobacteria</taxon>
        <taxon>Hyphomicrobiales</taxon>
        <taxon>Reyranellaceae</taxon>
        <taxon>Reyranella</taxon>
    </lineage>
</organism>
<dbReference type="EMBL" id="BKAJ01000031">
    <property type="protein sequence ID" value="GEP54610.1"/>
    <property type="molecule type" value="Genomic_DNA"/>
</dbReference>
<dbReference type="SUPFAM" id="SSF53335">
    <property type="entry name" value="S-adenosyl-L-methionine-dependent methyltransferases"/>
    <property type="match status" value="1"/>
</dbReference>
<dbReference type="InterPro" id="IPR029063">
    <property type="entry name" value="SAM-dependent_MTases_sf"/>
</dbReference>
<dbReference type="Proteomes" id="UP000321058">
    <property type="component" value="Unassembled WGS sequence"/>
</dbReference>
<name>A0A512N6K0_9HYPH</name>
<dbReference type="Pfam" id="PF13578">
    <property type="entry name" value="Methyltransf_24"/>
    <property type="match status" value="1"/>
</dbReference>
<proteinExistence type="predicted"/>
<protein>
    <recommendedName>
        <fullName evidence="3">Class I SAM-dependent methyltransferase</fullName>
    </recommendedName>
</protein>
<accession>A0A512N6K0</accession>
<dbReference type="AlphaFoldDB" id="A0A512N6K0"/>
<evidence type="ECO:0008006" key="3">
    <source>
        <dbReference type="Google" id="ProtNLM"/>
    </source>
</evidence>
<evidence type="ECO:0000313" key="2">
    <source>
        <dbReference type="Proteomes" id="UP000321058"/>
    </source>
</evidence>
<dbReference type="RefSeq" id="WP_170302947.1">
    <property type="nucleotide sequence ID" value="NZ_BKAJ01000031.1"/>
</dbReference>
<evidence type="ECO:0000313" key="1">
    <source>
        <dbReference type="EMBL" id="GEP54610.1"/>
    </source>
</evidence>
<reference evidence="1 2" key="1">
    <citation type="submission" date="2019-07" db="EMBL/GenBank/DDBJ databases">
        <title>Whole genome shotgun sequence of Reyranella soli NBRC 108950.</title>
        <authorList>
            <person name="Hosoyama A."/>
            <person name="Uohara A."/>
            <person name="Ohji S."/>
            <person name="Ichikawa N."/>
        </authorList>
    </citation>
    <scope>NUCLEOTIDE SEQUENCE [LARGE SCALE GENOMIC DNA]</scope>
    <source>
        <strain evidence="1 2">NBRC 108950</strain>
    </source>
</reference>
<dbReference type="Gene3D" id="3.40.50.150">
    <property type="entry name" value="Vaccinia Virus protein VP39"/>
    <property type="match status" value="1"/>
</dbReference>
<sequence length="391" mass="43779">MPWTGRRPLLTVTTPRGRWNNAVALELEGDRLRNWAADDGLLVACRVRVREGRLGIGLTKEDGSTYASRERTLPADPGIQHPRIWVDEPSDARFLVFRNVDPEGRPTRFDVFDLLADRLPGEGSFTASWSQPSARAIDVRELGRLVVWARHAWDDPFPAAAINGGQAGSIDIVDVADLPALYGQPLPPAWPPGQDKPLDRWKMETDDAPIFEFLWRLRRPRRHLEFGTWEGFGAALVGQSTDAEIWTINLPQGEAGGDGESLYAQSDAGSSIGWRYRSVGLGSRVHQLLCDSRDFRTGDFAGDFFDTVLIDGGHTPDLVANDTDKALSVLRPGGLCVWHDFCPDPEALSRNLAPLGVVQALVENFERWRPLFDRLYWIRKSWILVGERKPR</sequence>
<gene>
    <name evidence="1" type="ORF">RSO01_17760</name>
</gene>